<dbReference type="InterPro" id="IPR054696">
    <property type="entry name" value="GTP-eEF1A_C"/>
</dbReference>
<sequence>METDNDTDQNTIDDRAVSGKTQRTPSVTFGGVHMLATPDLTDPPIPENHDYEPTRTPSGILRKSSVPMDGGIPATSINVQPATPTIDTTIPKRADENMARAHLTEETPMLPARPTNRSKIEKSFVNFVVIGHADSGKSTLIGHLMYLCKGIDKETMNRLAREADLAGKASFKYAWVMDKLKGERQRGISIDSKLRRFETSNHYVVIIDSPGHRDYVHNMITGASQADVAILVVSAEKGEFEQGVKRRGQTREHLQVAYSLGIKQLIVAVNKMETTTPPYSEMRYANVIKVLSPMIKRVGFDPDAVAFLPISAFDGDNLVTKSENMEWFHMWRVKRGSGGAGGHTLLEAMDQVDIPVRMQHRPLRVPIHSVYKLGDIGIVTAGRIHSGSLKPNMPVTFAPNDIKAKVRAVQVFREVMTEVQAGDNVGIQIENLGLKDVKKGDVCGDPGDGPPRKVSKFTAQILVLNHPGQIKKGYTPLLNVHTANVACKFVEIKERCDRRTGEMAEQSPSCLRPGEVGVVEMVPMKPLCIESFFDYPSLGRIVIRDLKQTVAVGVVIDVDGRLIRTDDVKMKGQGRFASNSFGAELDNVTLGPESRPVTAGDLQIVKTGGMEAAQPVVIRTVQEDSEQLEMVATDQDQAALTDDSKIDGLVAEKVTYRTGSGKLESEL</sequence>
<dbReference type="Pfam" id="PF22594">
    <property type="entry name" value="GTP-eEF1A_C"/>
    <property type="match status" value="1"/>
</dbReference>
<dbReference type="OrthoDB" id="342024at2759"/>
<proteinExistence type="inferred from homology"/>
<keyword evidence="9" id="KW-1185">Reference proteome</keyword>
<keyword evidence="5" id="KW-0342">GTP-binding</keyword>
<comment type="similarity">
    <text evidence="1">Belongs to the TRAFAC class translation factor GTPase superfamily. Classic translation factor GTPase family. EF-Tu/EF-1A subfamily.</text>
</comment>
<dbReference type="InterPro" id="IPR031157">
    <property type="entry name" value="G_TR_CS"/>
</dbReference>
<keyword evidence="2" id="KW-0547">Nucleotide-binding</keyword>
<organism evidence="8 9">
    <name type="scientific">Mizuhopecten yessoensis</name>
    <name type="common">Japanese scallop</name>
    <name type="synonym">Patinopecten yessoensis</name>
    <dbReference type="NCBI Taxonomy" id="6573"/>
    <lineage>
        <taxon>Eukaryota</taxon>
        <taxon>Metazoa</taxon>
        <taxon>Spiralia</taxon>
        <taxon>Lophotrochozoa</taxon>
        <taxon>Mollusca</taxon>
        <taxon>Bivalvia</taxon>
        <taxon>Autobranchia</taxon>
        <taxon>Pteriomorphia</taxon>
        <taxon>Pectinida</taxon>
        <taxon>Pectinoidea</taxon>
        <taxon>Pectinidae</taxon>
        <taxon>Mizuhopecten</taxon>
    </lineage>
</organism>
<dbReference type="Gene3D" id="3.40.50.300">
    <property type="entry name" value="P-loop containing nucleotide triphosphate hydrolases"/>
    <property type="match status" value="1"/>
</dbReference>
<dbReference type="CDD" id="cd03705">
    <property type="entry name" value="EF1_alpha_III"/>
    <property type="match status" value="1"/>
</dbReference>
<dbReference type="InterPro" id="IPR050100">
    <property type="entry name" value="TRAFAC_GTPase_members"/>
</dbReference>
<accession>A0A210PVQ5</accession>
<evidence type="ECO:0000256" key="3">
    <source>
        <dbReference type="ARBA" id="ARBA00022768"/>
    </source>
</evidence>
<dbReference type="SUPFAM" id="SSF52540">
    <property type="entry name" value="P-loop containing nucleoside triphosphate hydrolases"/>
    <property type="match status" value="1"/>
</dbReference>
<dbReference type="InterPro" id="IPR027417">
    <property type="entry name" value="P-loop_NTPase"/>
</dbReference>
<dbReference type="FunFam" id="2.40.30.10:FF:000005">
    <property type="entry name" value="Elongation factor 1-alpha"/>
    <property type="match status" value="1"/>
</dbReference>
<dbReference type="AlphaFoldDB" id="A0A210PVQ5"/>
<evidence type="ECO:0000256" key="4">
    <source>
        <dbReference type="ARBA" id="ARBA00022917"/>
    </source>
</evidence>
<dbReference type="PANTHER" id="PTHR23115">
    <property type="entry name" value="TRANSLATION FACTOR"/>
    <property type="match status" value="1"/>
</dbReference>
<dbReference type="InterPro" id="IPR004161">
    <property type="entry name" value="EFTu-like_2"/>
</dbReference>
<dbReference type="STRING" id="6573.A0A210PVQ5"/>
<name>A0A210PVQ5_MIZYE</name>
<evidence type="ECO:0000256" key="6">
    <source>
        <dbReference type="SAM" id="MobiDB-lite"/>
    </source>
</evidence>
<dbReference type="Gene3D" id="2.40.30.10">
    <property type="entry name" value="Translation factors"/>
    <property type="match status" value="2"/>
</dbReference>
<keyword evidence="4" id="KW-0648">Protein biosynthesis</keyword>
<dbReference type="SUPFAM" id="SSF50447">
    <property type="entry name" value="Translation proteins"/>
    <property type="match status" value="1"/>
</dbReference>
<evidence type="ECO:0000256" key="2">
    <source>
        <dbReference type="ARBA" id="ARBA00022741"/>
    </source>
</evidence>
<evidence type="ECO:0000256" key="5">
    <source>
        <dbReference type="ARBA" id="ARBA00023134"/>
    </source>
</evidence>
<dbReference type="GO" id="GO:0005525">
    <property type="term" value="F:GTP binding"/>
    <property type="evidence" value="ECO:0007669"/>
    <property type="project" value="UniProtKB-KW"/>
</dbReference>
<dbReference type="Proteomes" id="UP000242188">
    <property type="component" value="Unassembled WGS sequence"/>
</dbReference>
<evidence type="ECO:0000259" key="7">
    <source>
        <dbReference type="PROSITE" id="PS51722"/>
    </source>
</evidence>
<feature type="domain" description="Tr-type G" evidence="7">
    <location>
        <begin position="122"/>
        <end position="356"/>
    </location>
</feature>
<dbReference type="PROSITE" id="PS51722">
    <property type="entry name" value="G_TR_2"/>
    <property type="match status" value="1"/>
</dbReference>
<evidence type="ECO:0000313" key="9">
    <source>
        <dbReference type="Proteomes" id="UP000242188"/>
    </source>
</evidence>
<comment type="caution">
    <text evidence="8">The sequence shown here is derived from an EMBL/GenBank/DDBJ whole genome shotgun (WGS) entry which is preliminary data.</text>
</comment>
<dbReference type="InterPro" id="IPR009001">
    <property type="entry name" value="Transl_elong_EF1A/Init_IF2_C"/>
</dbReference>
<gene>
    <name evidence="8" type="ORF">KP79_PYT20005</name>
</gene>
<reference evidence="8 9" key="1">
    <citation type="journal article" date="2017" name="Nat. Ecol. Evol.">
        <title>Scallop genome provides insights into evolution of bilaterian karyotype and development.</title>
        <authorList>
            <person name="Wang S."/>
            <person name="Zhang J."/>
            <person name="Jiao W."/>
            <person name="Li J."/>
            <person name="Xun X."/>
            <person name="Sun Y."/>
            <person name="Guo X."/>
            <person name="Huan P."/>
            <person name="Dong B."/>
            <person name="Zhang L."/>
            <person name="Hu X."/>
            <person name="Sun X."/>
            <person name="Wang J."/>
            <person name="Zhao C."/>
            <person name="Wang Y."/>
            <person name="Wang D."/>
            <person name="Huang X."/>
            <person name="Wang R."/>
            <person name="Lv J."/>
            <person name="Li Y."/>
            <person name="Zhang Z."/>
            <person name="Liu B."/>
            <person name="Lu W."/>
            <person name="Hui Y."/>
            <person name="Liang J."/>
            <person name="Zhou Z."/>
            <person name="Hou R."/>
            <person name="Li X."/>
            <person name="Liu Y."/>
            <person name="Li H."/>
            <person name="Ning X."/>
            <person name="Lin Y."/>
            <person name="Zhao L."/>
            <person name="Xing Q."/>
            <person name="Dou J."/>
            <person name="Li Y."/>
            <person name="Mao J."/>
            <person name="Guo H."/>
            <person name="Dou H."/>
            <person name="Li T."/>
            <person name="Mu C."/>
            <person name="Jiang W."/>
            <person name="Fu Q."/>
            <person name="Fu X."/>
            <person name="Miao Y."/>
            <person name="Liu J."/>
            <person name="Yu Q."/>
            <person name="Li R."/>
            <person name="Liao H."/>
            <person name="Li X."/>
            <person name="Kong Y."/>
            <person name="Jiang Z."/>
            <person name="Chourrout D."/>
            <person name="Li R."/>
            <person name="Bao Z."/>
        </authorList>
    </citation>
    <scope>NUCLEOTIDE SEQUENCE [LARGE SCALE GENOMIC DNA]</scope>
    <source>
        <strain evidence="8 9">PY_sf001</strain>
    </source>
</reference>
<dbReference type="CDD" id="cd01883">
    <property type="entry name" value="EF1_alpha"/>
    <property type="match status" value="1"/>
</dbReference>
<dbReference type="GO" id="GO:0003924">
    <property type="term" value="F:GTPase activity"/>
    <property type="evidence" value="ECO:0007669"/>
    <property type="project" value="InterPro"/>
</dbReference>
<dbReference type="Pfam" id="PF03144">
    <property type="entry name" value="GTP_EFTU_D2"/>
    <property type="match status" value="1"/>
</dbReference>
<evidence type="ECO:0000313" key="8">
    <source>
        <dbReference type="EMBL" id="OWF40573.1"/>
    </source>
</evidence>
<dbReference type="SUPFAM" id="SSF50465">
    <property type="entry name" value="EF-Tu/eEF-1alpha/eIF2-gamma C-terminal domain"/>
    <property type="match status" value="1"/>
</dbReference>
<feature type="region of interest" description="Disordered" evidence="6">
    <location>
        <begin position="1"/>
        <end position="62"/>
    </location>
</feature>
<dbReference type="PRINTS" id="PR00315">
    <property type="entry name" value="ELONGATNFCT"/>
</dbReference>
<dbReference type="EMBL" id="NEDP02005460">
    <property type="protein sequence ID" value="OWF40573.1"/>
    <property type="molecule type" value="Genomic_DNA"/>
</dbReference>
<dbReference type="InterPro" id="IPR000795">
    <property type="entry name" value="T_Tr_GTP-bd_dom"/>
</dbReference>
<keyword evidence="3 8" id="KW-0251">Elongation factor</keyword>
<protein>
    <submittedName>
        <fullName evidence="8">Elongation factor 1-alpha 1</fullName>
    </submittedName>
</protein>
<dbReference type="GO" id="GO:0003746">
    <property type="term" value="F:translation elongation factor activity"/>
    <property type="evidence" value="ECO:0007669"/>
    <property type="project" value="UniProtKB-KW"/>
</dbReference>
<dbReference type="PROSITE" id="PS00301">
    <property type="entry name" value="G_TR_1"/>
    <property type="match status" value="1"/>
</dbReference>
<dbReference type="Pfam" id="PF00009">
    <property type="entry name" value="GTP_EFTU"/>
    <property type="match status" value="1"/>
</dbReference>
<evidence type="ECO:0000256" key="1">
    <source>
        <dbReference type="ARBA" id="ARBA00007249"/>
    </source>
</evidence>
<dbReference type="InterPro" id="IPR009000">
    <property type="entry name" value="Transl_B-barrel_sf"/>
</dbReference>